<comment type="function">
    <text evidence="5 6">Catalyzes the oxidation of D-lactate to pyruvate.</text>
</comment>
<dbReference type="InterPro" id="IPR016172">
    <property type="entry name" value="D-lactate_DH_C-sub1"/>
</dbReference>
<dbReference type="SUPFAM" id="SSF55103">
    <property type="entry name" value="FAD-linked oxidases, C-terminal domain"/>
    <property type="match status" value="1"/>
</dbReference>
<feature type="binding site" evidence="5 7">
    <location>
        <position position="136"/>
    </location>
    <ligand>
        <name>FAD</name>
        <dbReference type="ChEBI" id="CHEBI:57692"/>
    </ligand>
</feature>
<evidence type="ECO:0000259" key="8">
    <source>
        <dbReference type="PROSITE" id="PS51387"/>
    </source>
</evidence>
<dbReference type="EMBL" id="JMPJ01000065">
    <property type="protein sequence ID" value="KFC79193.1"/>
    <property type="molecule type" value="Genomic_DNA"/>
</dbReference>
<accession>A0A085G648</accession>
<dbReference type="PANTHER" id="PTHR43716">
    <property type="entry name" value="D-2-HYDROXYGLUTARATE DEHYDROGENASE, MITOCHONDRIAL"/>
    <property type="match status" value="1"/>
</dbReference>
<comment type="subcellular location">
    <subcellularLocation>
        <location evidence="5">Cell inner membrane</location>
        <topology evidence="5">Peripheral membrane protein</topology>
        <orientation evidence="5">Cytoplasmic side</orientation>
    </subcellularLocation>
</comment>
<keyword evidence="5" id="KW-1003">Cell membrane</keyword>
<dbReference type="InterPro" id="IPR016164">
    <property type="entry name" value="FAD-linked_Oxase-like_C"/>
</dbReference>
<dbReference type="GO" id="GO:0031234">
    <property type="term" value="C:extrinsic component of cytoplasmic side of plasma membrane"/>
    <property type="evidence" value="ECO:0007669"/>
    <property type="project" value="UniProtKB-UniRule"/>
</dbReference>
<evidence type="ECO:0000313" key="9">
    <source>
        <dbReference type="EMBL" id="KFC79193.1"/>
    </source>
</evidence>
<evidence type="ECO:0000313" key="10">
    <source>
        <dbReference type="Proteomes" id="UP000028640"/>
    </source>
</evidence>
<feature type="domain" description="FAD-binding PCMH-type" evidence="8">
    <location>
        <begin position="35"/>
        <end position="263"/>
    </location>
</feature>
<comment type="caution">
    <text evidence="9">The sequence shown here is derived from an EMBL/GenBank/DDBJ whole genome shotgun (WGS) entry which is preliminary data.</text>
</comment>
<reference evidence="9 10" key="1">
    <citation type="submission" date="2014-05" db="EMBL/GenBank/DDBJ databases">
        <title>ATOL: Assembling a taxonomically balanced genome-scale reconstruction of the evolutionary history of the Enterobacteriaceae.</title>
        <authorList>
            <person name="Plunkett G.III."/>
            <person name="Neeno-Eckwall E.C."/>
            <person name="Glasner J.D."/>
            <person name="Perna N.T."/>
        </authorList>
    </citation>
    <scope>NUCLEOTIDE SEQUENCE [LARGE SCALE GENOMIC DNA]</scope>
    <source>
        <strain evidence="9 10">ATCC 33852</strain>
    </source>
</reference>
<comment type="catalytic activity">
    <reaction evidence="5 6">
        <text>(R)-lactate + a quinone = a quinol + pyruvate</text>
        <dbReference type="Rhea" id="RHEA:51468"/>
        <dbReference type="ChEBI" id="CHEBI:15361"/>
        <dbReference type="ChEBI" id="CHEBI:16004"/>
        <dbReference type="ChEBI" id="CHEBI:24646"/>
        <dbReference type="ChEBI" id="CHEBI:132124"/>
        <dbReference type="EC" id="1.1.5.12"/>
    </reaction>
</comment>
<name>A0A085G648_EWIA3</name>
<dbReference type="RefSeq" id="WP_034792934.1">
    <property type="nucleotide sequence ID" value="NZ_JMPJ01000065.1"/>
</dbReference>
<dbReference type="EC" id="1.1.5.12" evidence="5"/>
<dbReference type="PANTHER" id="PTHR43716:SF1">
    <property type="entry name" value="D-2-HYDROXYGLUTARATE DEHYDROGENASE, MITOCHONDRIAL"/>
    <property type="match status" value="1"/>
</dbReference>
<dbReference type="OrthoDB" id="9772552at2"/>
<keyword evidence="5" id="KW-0472">Membrane</keyword>
<evidence type="ECO:0000256" key="3">
    <source>
        <dbReference type="ARBA" id="ARBA00022827"/>
    </source>
</evidence>
<dbReference type="InterPro" id="IPR016166">
    <property type="entry name" value="FAD-bd_PCMH"/>
</dbReference>
<sequence length="563" mass="63132">MNTPLINQLKDVVGHSHVLTKANDKVPYTKGFRVGKGEALAVALPSSLMEMWQLLKVCVAHDVIILMQASNTGVTGGSTPDGNDYDRDIVIISTRKINGLHLLDDANQVLAFPGTTLTELENALKPFHREPHSVIGSSCIGASVIGGICNNSGGSLIRRGPAFTEKSLYAAIDEQGQLQLINHLGIELGETPEEILGNLVSKDYTTGDAADWQGRIWADDYEKKLRNVDSDQPTRYNGNPEYLHESAGSSGKLAVFSVRLPTFESSRGTTTFYIGANDETELVELRRFLLKNLQASPLQAEYIHRQAFDLTIRYAKHVYKAISKQGAAKIPEMFAQKNQIDKIVRAIPILPNHAFDSLIQIYNRFTPDGVEPRIMDFHHQFEHHLMLKTEQKDAQELKTLLQNFFASRQGKFFECSSAEEKNAFLIRFGVGGCTVYYCEGKGLDINQRLVAFDVALRSNDPEWRLKLPAHLQQQVLLESCCGHFFCFVNHQDYILKPGYDPTAFKHGVLEYIETRGAKYPAEHNVGHQYHASPDYEQHMHRLDPTNSFNAGVGKTSKNKFWRV</sequence>
<evidence type="ECO:0000256" key="7">
    <source>
        <dbReference type="PIRSR" id="PIRSR000101-1"/>
    </source>
</evidence>
<dbReference type="GO" id="GO:0102029">
    <property type="term" value="F:D-lactate dehydrogenase (quinone) activity"/>
    <property type="evidence" value="ECO:0007669"/>
    <property type="project" value="UniProtKB-EC"/>
</dbReference>
<dbReference type="PIRSF" id="PIRSF000101">
    <property type="entry name" value="D-lactate_dh"/>
    <property type="match status" value="1"/>
</dbReference>
<organism evidence="9 10">
    <name type="scientific">Ewingella americana (strain ATCC 33852 / DSM 4580 / CCUG 14506 / JCM 5911 / LMG 7869 / NCTC 12157 / CDC 1468-78)</name>
    <dbReference type="NCBI Taxonomy" id="910964"/>
    <lineage>
        <taxon>Bacteria</taxon>
        <taxon>Pseudomonadati</taxon>
        <taxon>Pseudomonadota</taxon>
        <taxon>Gammaproteobacteria</taxon>
        <taxon>Enterobacterales</taxon>
        <taxon>Yersiniaceae</taxon>
        <taxon>Ewingella</taxon>
    </lineage>
</organism>
<dbReference type="GO" id="GO:0055085">
    <property type="term" value="P:transmembrane transport"/>
    <property type="evidence" value="ECO:0007669"/>
    <property type="project" value="InterPro"/>
</dbReference>
<dbReference type="GeneID" id="78381669"/>
<dbReference type="Gene3D" id="3.30.43.10">
    <property type="entry name" value="Uridine Diphospho-n-acetylenolpyruvylglucosamine Reductase, domain 2"/>
    <property type="match status" value="1"/>
</dbReference>
<evidence type="ECO:0000256" key="6">
    <source>
        <dbReference type="PIRNR" id="PIRNR000101"/>
    </source>
</evidence>
<dbReference type="GO" id="GO:0006089">
    <property type="term" value="P:lactate metabolic process"/>
    <property type="evidence" value="ECO:0007669"/>
    <property type="project" value="UniProtKB-UniRule"/>
</dbReference>
<evidence type="ECO:0000256" key="5">
    <source>
        <dbReference type="HAMAP-Rule" id="MF_02092"/>
    </source>
</evidence>
<feature type="binding site" evidence="5 7">
    <location>
        <begin position="69"/>
        <end position="73"/>
    </location>
    <ligand>
        <name>FAD</name>
        <dbReference type="ChEBI" id="CHEBI:57692"/>
    </ligand>
</feature>
<dbReference type="Gene3D" id="3.30.70.610">
    <property type="entry name" value="D-lactate dehydrogenase, cap domain, subdomain 1"/>
    <property type="match status" value="2"/>
</dbReference>
<feature type="binding site" evidence="5 7">
    <location>
        <position position="255"/>
    </location>
    <ligand>
        <name>FAD</name>
        <dbReference type="ChEBI" id="CHEBI:57692"/>
    </ligand>
</feature>
<dbReference type="STRING" id="910964.GEAM_2999"/>
<evidence type="ECO:0000256" key="1">
    <source>
        <dbReference type="ARBA" id="ARBA00001974"/>
    </source>
</evidence>
<feature type="binding site" evidence="5 7">
    <location>
        <position position="153"/>
    </location>
    <ligand>
        <name>FAD</name>
        <dbReference type="ChEBI" id="CHEBI:57692"/>
    </ligand>
</feature>
<dbReference type="InterPro" id="IPR016167">
    <property type="entry name" value="FAD-bd_PCMH_sub1"/>
</dbReference>
<dbReference type="SUPFAM" id="SSF56176">
    <property type="entry name" value="FAD-binding/transporter-associated domain-like"/>
    <property type="match status" value="1"/>
</dbReference>
<dbReference type="InterPro" id="IPR051264">
    <property type="entry name" value="FAD-oxidored/transferase_4"/>
</dbReference>
<feature type="binding site" evidence="5 7">
    <location>
        <position position="143"/>
    </location>
    <ligand>
        <name>FAD</name>
        <dbReference type="ChEBI" id="CHEBI:57692"/>
    </ligand>
</feature>
<dbReference type="NCBIfam" id="NF008387">
    <property type="entry name" value="PRK11183.1"/>
    <property type="match status" value="1"/>
</dbReference>
<dbReference type="Proteomes" id="UP000028640">
    <property type="component" value="Unassembled WGS sequence"/>
</dbReference>
<dbReference type="GO" id="GO:0022904">
    <property type="term" value="P:respiratory electron transport chain"/>
    <property type="evidence" value="ECO:0007669"/>
    <property type="project" value="InterPro"/>
</dbReference>
<dbReference type="Pfam" id="PF01565">
    <property type="entry name" value="FAD_binding_4"/>
    <property type="match status" value="1"/>
</dbReference>
<gene>
    <name evidence="5" type="primary">dld</name>
    <name evidence="9" type="ORF">GEAM_2999</name>
</gene>
<protein>
    <recommendedName>
        <fullName evidence="5">Quinone-dependent D-lactate dehydrogenase</fullName>
        <ecNumber evidence="5">1.1.5.12</ecNumber>
    </recommendedName>
    <alternativeName>
        <fullName evidence="5">D-lactate dehydrogenase</fullName>
        <shortName evidence="5">D-LDH</shortName>
    </alternativeName>
</protein>
<dbReference type="GO" id="GO:0071949">
    <property type="term" value="F:FAD binding"/>
    <property type="evidence" value="ECO:0007669"/>
    <property type="project" value="InterPro"/>
</dbReference>
<keyword evidence="5" id="KW-0997">Cell inner membrane</keyword>
<dbReference type="PROSITE" id="PS51387">
    <property type="entry name" value="FAD_PCMH"/>
    <property type="match status" value="1"/>
</dbReference>
<dbReference type="InterPro" id="IPR006094">
    <property type="entry name" value="Oxid_FAD_bind_N"/>
</dbReference>
<proteinExistence type="inferred from homology"/>
<dbReference type="eggNOG" id="COG0277">
    <property type="taxonomic scope" value="Bacteria"/>
</dbReference>
<comment type="similarity">
    <text evidence="5">Belongs to the quinone-dependent D-lactate dehydrogenase family.</text>
</comment>
<keyword evidence="3 5" id="KW-0274">FAD</keyword>
<keyword evidence="4 5" id="KW-0560">Oxidoreductase</keyword>
<feature type="binding site" evidence="5 7">
    <location>
        <begin position="77"/>
        <end position="78"/>
    </location>
    <ligand>
        <name>FAD</name>
        <dbReference type="ChEBI" id="CHEBI:57692"/>
    </ligand>
</feature>
<dbReference type="InterPro" id="IPR012256">
    <property type="entry name" value="D_lactate_DH"/>
</dbReference>
<comment type="cofactor">
    <cofactor evidence="1 5 6 7">
        <name>FAD</name>
        <dbReference type="ChEBI" id="CHEBI:57692"/>
    </cofactor>
</comment>
<keyword evidence="2 5" id="KW-0285">Flavoprotein</keyword>
<evidence type="ECO:0000256" key="4">
    <source>
        <dbReference type="ARBA" id="ARBA00023002"/>
    </source>
</evidence>
<dbReference type="GO" id="GO:0048038">
    <property type="term" value="F:quinone binding"/>
    <property type="evidence" value="ECO:0007669"/>
    <property type="project" value="UniProtKB-KW"/>
</dbReference>
<dbReference type="InterPro" id="IPR036318">
    <property type="entry name" value="FAD-bd_PCMH-like_sf"/>
</dbReference>
<keyword evidence="10" id="KW-1185">Reference proteome</keyword>
<dbReference type="Gene3D" id="3.30.1370.20">
    <property type="entry name" value="D-lactate dehydrogenase, cap domain, subdomain 2"/>
    <property type="match status" value="1"/>
</dbReference>
<dbReference type="HAMAP" id="MF_02092">
    <property type="entry name" value="DLDH_Dld"/>
    <property type="match status" value="1"/>
</dbReference>
<dbReference type="Gene3D" id="3.30.465.10">
    <property type="match status" value="1"/>
</dbReference>
<dbReference type="InterPro" id="IPR015409">
    <property type="entry name" value="Lactate_DH_C"/>
</dbReference>
<keyword evidence="5 6" id="KW-0874">Quinone</keyword>
<dbReference type="InterPro" id="IPR016169">
    <property type="entry name" value="FAD-bd_PCMH_sub2"/>
</dbReference>
<dbReference type="GO" id="GO:0004458">
    <property type="term" value="F:D-lactate dehydrogenase (cytochrome) activity"/>
    <property type="evidence" value="ECO:0007669"/>
    <property type="project" value="UniProtKB-UniRule"/>
</dbReference>
<evidence type="ECO:0000256" key="2">
    <source>
        <dbReference type="ARBA" id="ARBA00022630"/>
    </source>
</evidence>
<dbReference type="InterPro" id="IPR016173">
    <property type="entry name" value="D-lactate_DH_C-sub2"/>
</dbReference>
<dbReference type="AlphaFoldDB" id="A0A085G648"/>
<dbReference type="Pfam" id="PF09330">
    <property type="entry name" value="Lact-deh-memb"/>
    <property type="match status" value="1"/>
</dbReference>